<proteinExistence type="predicted"/>
<dbReference type="Gene3D" id="1.20.5.340">
    <property type="match status" value="1"/>
</dbReference>
<dbReference type="RefSeq" id="WP_124079214.1">
    <property type="nucleotide sequence ID" value="NZ_UWPJ01000015.1"/>
</dbReference>
<accession>A0A3P4B3I2</accession>
<dbReference type="InterPro" id="IPR021104">
    <property type="entry name" value="KfrA_DNA-bd_N"/>
</dbReference>
<keyword evidence="1" id="KW-0175">Coiled coil</keyword>
<feature type="region of interest" description="Disordered" evidence="2">
    <location>
        <begin position="315"/>
        <end position="348"/>
    </location>
</feature>
<feature type="compositionally biased region" description="Basic and acidic residues" evidence="2">
    <location>
        <begin position="319"/>
        <end position="329"/>
    </location>
</feature>
<dbReference type="OrthoDB" id="583532at2"/>
<evidence type="ECO:0000256" key="1">
    <source>
        <dbReference type="SAM" id="Coils"/>
    </source>
</evidence>
<evidence type="ECO:0000313" key="5">
    <source>
        <dbReference type="Proteomes" id="UP000277294"/>
    </source>
</evidence>
<dbReference type="EMBL" id="UWPJ01000015">
    <property type="protein sequence ID" value="VCU69705.1"/>
    <property type="molecule type" value="Genomic_DNA"/>
</dbReference>
<feature type="domain" description="KfrA N-terminal DNA-binding" evidence="3">
    <location>
        <begin position="9"/>
        <end position="122"/>
    </location>
</feature>
<dbReference type="AlphaFoldDB" id="A0A3P4B3I2"/>
<organism evidence="4 5">
    <name type="scientific">Pigmentiphaga humi</name>
    <dbReference type="NCBI Taxonomy" id="2478468"/>
    <lineage>
        <taxon>Bacteria</taxon>
        <taxon>Pseudomonadati</taxon>
        <taxon>Pseudomonadota</taxon>
        <taxon>Betaproteobacteria</taxon>
        <taxon>Burkholderiales</taxon>
        <taxon>Alcaligenaceae</taxon>
        <taxon>Pigmentiphaga</taxon>
    </lineage>
</organism>
<evidence type="ECO:0000256" key="2">
    <source>
        <dbReference type="SAM" id="MobiDB-lite"/>
    </source>
</evidence>
<feature type="compositionally biased region" description="Basic and acidic residues" evidence="2">
    <location>
        <begin position="339"/>
        <end position="348"/>
    </location>
</feature>
<feature type="coiled-coil region" evidence="1">
    <location>
        <begin position="96"/>
        <end position="165"/>
    </location>
</feature>
<gene>
    <name evidence="4" type="ORF">PIGHUM_01768</name>
</gene>
<sequence length="348" mass="38528">MAVGIQEIDVWTAADSLLRKGEQPTIERVRLHLGRGSPNTVGPHLKAWFRSLGERLAGQPGASQPPGPVAEAANQLWRVAMDAARGHAEAVLASERARLQDWAAELDARAREVEQEADRQAARAAGLESALQGAQAQARSAEERLRGLEAQLGERETRLESLRGQVAAQQKAWQDQAGELERMRRTHDAALLQSQERHAAHERRWLGELDGLRQALKKSQEDQAHLREEAERERERQRLARDAWQEEKLAYERAAAAAGHALETARVQREASAEAQARTQADIERQGRDWRARHEEWLAQGAAKDRQIEALTRALQEQAGRDGAGETGRRRAKSPGKSAARDPGKGGA</sequence>
<feature type="coiled-coil region" evidence="1">
    <location>
        <begin position="209"/>
        <end position="247"/>
    </location>
</feature>
<dbReference type="Pfam" id="PF11740">
    <property type="entry name" value="KfrA_N"/>
    <property type="match status" value="1"/>
</dbReference>
<reference evidence="4 5" key="1">
    <citation type="submission" date="2018-10" db="EMBL/GenBank/DDBJ databases">
        <authorList>
            <person name="Criscuolo A."/>
        </authorList>
    </citation>
    <scope>NUCLEOTIDE SEQUENCE [LARGE SCALE GENOMIC DNA]</scope>
    <source>
        <strain evidence="4">DnA1</strain>
    </source>
</reference>
<evidence type="ECO:0000313" key="4">
    <source>
        <dbReference type="EMBL" id="VCU69705.1"/>
    </source>
</evidence>
<name>A0A3P4B3I2_9BURK</name>
<evidence type="ECO:0000259" key="3">
    <source>
        <dbReference type="Pfam" id="PF11740"/>
    </source>
</evidence>
<dbReference type="Proteomes" id="UP000277294">
    <property type="component" value="Unassembled WGS sequence"/>
</dbReference>
<keyword evidence="5" id="KW-1185">Reference proteome</keyword>
<protein>
    <recommendedName>
        <fullName evidence="3">KfrA N-terminal DNA-binding domain-containing protein</fullName>
    </recommendedName>
</protein>